<feature type="region of interest" description="Disordered" evidence="1">
    <location>
        <begin position="42"/>
        <end position="80"/>
    </location>
</feature>
<dbReference type="EMBL" id="CM000648">
    <property type="protein sequence ID" value="EED89027.1"/>
    <property type="molecule type" value="Genomic_DNA"/>
</dbReference>
<name>B8CAW7_THAPS</name>
<reference evidence="2 3" key="1">
    <citation type="journal article" date="2004" name="Science">
        <title>The genome of the diatom Thalassiosira pseudonana: ecology, evolution, and metabolism.</title>
        <authorList>
            <person name="Armbrust E.V."/>
            <person name="Berges J.A."/>
            <person name="Bowler C."/>
            <person name="Green B.R."/>
            <person name="Martinez D."/>
            <person name="Putnam N.H."/>
            <person name="Zhou S."/>
            <person name="Allen A.E."/>
            <person name="Apt K.E."/>
            <person name="Bechner M."/>
            <person name="Brzezinski M.A."/>
            <person name="Chaal B.K."/>
            <person name="Chiovitti A."/>
            <person name="Davis A.K."/>
            <person name="Demarest M.S."/>
            <person name="Detter J.C."/>
            <person name="Glavina T."/>
            <person name="Goodstein D."/>
            <person name="Hadi M.Z."/>
            <person name="Hellsten U."/>
            <person name="Hildebrand M."/>
            <person name="Jenkins B.D."/>
            <person name="Jurka J."/>
            <person name="Kapitonov V.V."/>
            <person name="Kroger N."/>
            <person name="Lau W.W."/>
            <person name="Lane T.W."/>
            <person name="Larimer F.W."/>
            <person name="Lippmeier J.C."/>
            <person name="Lucas S."/>
            <person name="Medina M."/>
            <person name="Montsant A."/>
            <person name="Obornik M."/>
            <person name="Parker M.S."/>
            <person name="Palenik B."/>
            <person name="Pazour G.J."/>
            <person name="Richardson P.M."/>
            <person name="Rynearson T.A."/>
            <person name="Saito M.A."/>
            <person name="Schwartz D.C."/>
            <person name="Thamatrakoln K."/>
            <person name="Valentin K."/>
            <person name="Vardi A."/>
            <person name="Wilkerson F.P."/>
            <person name="Rokhsar D.S."/>
        </authorList>
    </citation>
    <scope>NUCLEOTIDE SEQUENCE [LARGE SCALE GENOMIC DNA]</scope>
    <source>
        <strain evidence="2 3">CCMP1335</strain>
    </source>
</reference>
<dbReference type="Proteomes" id="UP000001449">
    <property type="component" value="Chromosome 13"/>
</dbReference>
<accession>B8CAW7</accession>
<protein>
    <submittedName>
        <fullName evidence="2">Uncharacterized protein</fullName>
    </submittedName>
</protein>
<dbReference type="RefSeq" id="XP_002293291.1">
    <property type="nucleotide sequence ID" value="XM_002293255.1"/>
</dbReference>
<organism evidence="2 3">
    <name type="scientific">Thalassiosira pseudonana</name>
    <name type="common">Marine diatom</name>
    <name type="synonym">Cyclotella nana</name>
    <dbReference type="NCBI Taxonomy" id="35128"/>
    <lineage>
        <taxon>Eukaryota</taxon>
        <taxon>Sar</taxon>
        <taxon>Stramenopiles</taxon>
        <taxon>Ochrophyta</taxon>
        <taxon>Bacillariophyta</taxon>
        <taxon>Coscinodiscophyceae</taxon>
        <taxon>Thalassiosirophycidae</taxon>
        <taxon>Thalassiosirales</taxon>
        <taxon>Thalassiosiraceae</taxon>
        <taxon>Thalassiosira</taxon>
    </lineage>
</organism>
<keyword evidence="3" id="KW-1185">Reference proteome</keyword>
<evidence type="ECO:0000313" key="2">
    <source>
        <dbReference type="EMBL" id="EED89027.1"/>
    </source>
</evidence>
<evidence type="ECO:0000256" key="1">
    <source>
        <dbReference type="SAM" id="MobiDB-lite"/>
    </source>
</evidence>
<feature type="region of interest" description="Disordered" evidence="1">
    <location>
        <begin position="219"/>
        <end position="301"/>
    </location>
</feature>
<feature type="region of interest" description="Disordered" evidence="1">
    <location>
        <begin position="1"/>
        <end position="20"/>
    </location>
</feature>
<reference evidence="2 3" key="2">
    <citation type="journal article" date="2008" name="Nature">
        <title>The Phaeodactylum genome reveals the evolutionary history of diatom genomes.</title>
        <authorList>
            <person name="Bowler C."/>
            <person name="Allen A.E."/>
            <person name="Badger J.H."/>
            <person name="Grimwood J."/>
            <person name="Jabbari K."/>
            <person name="Kuo A."/>
            <person name="Maheswari U."/>
            <person name="Martens C."/>
            <person name="Maumus F."/>
            <person name="Otillar R.P."/>
            <person name="Rayko E."/>
            <person name="Salamov A."/>
            <person name="Vandepoele K."/>
            <person name="Beszteri B."/>
            <person name="Gruber A."/>
            <person name="Heijde M."/>
            <person name="Katinka M."/>
            <person name="Mock T."/>
            <person name="Valentin K."/>
            <person name="Verret F."/>
            <person name="Berges J.A."/>
            <person name="Brownlee C."/>
            <person name="Cadoret J.P."/>
            <person name="Chiovitti A."/>
            <person name="Choi C.J."/>
            <person name="Coesel S."/>
            <person name="De Martino A."/>
            <person name="Detter J.C."/>
            <person name="Durkin C."/>
            <person name="Falciatore A."/>
            <person name="Fournet J."/>
            <person name="Haruta M."/>
            <person name="Huysman M.J."/>
            <person name="Jenkins B.D."/>
            <person name="Jiroutova K."/>
            <person name="Jorgensen R.E."/>
            <person name="Joubert Y."/>
            <person name="Kaplan A."/>
            <person name="Kroger N."/>
            <person name="Kroth P.G."/>
            <person name="La Roche J."/>
            <person name="Lindquist E."/>
            <person name="Lommer M."/>
            <person name="Martin-Jezequel V."/>
            <person name="Lopez P.J."/>
            <person name="Lucas S."/>
            <person name="Mangogna M."/>
            <person name="McGinnis K."/>
            <person name="Medlin L.K."/>
            <person name="Montsant A."/>
            <person name="Oudot-Le Secq M.P."/>
            <person name="Napoli C."/>
            <person name="Obornik M."/>
            <person name="Parker M.S."/>
            <person name="Petit J.L."/>
            <person name="Porcel B.M."/>
            <person name="Poulsen N."/>
            <person name="Robison M."/>
            <person name="Rychlewski L."/>
            <person name="Rynearson T.A."/>
            <person name="Schmutz J."/>
            <person name="Shapiro H."/>
            <person name="Siaut M."/>
            <person name="Stanley M."/>
            <person name="Sussman M.R."/>
            <person name="Taylor A.R."/>
            <person name="Vardi A."/>
            <person name="von Dassow P."/>
            <person name="Vyverman W."/>
            <person name="Willis A."/>
            <person name="Wyrwicz L.S."/>
            <person name="Rokhsar D.S."/>
            <person name="Weissenbach J."/>
            <person name="Armbrust E.V."/>
            <person name="Green B.R."/>
            <person name="Van de Peer Y."/>
            <person name="Grigoriev I.V."/>
        </authorList>
    </citation>
    <scope>NUCLEOTIDE SEQUENCE [LARGE SCALE GENOMIC DNA]</scope>
    <source>
        <strain evidence="2 3">CCMP1335</strain>
    </source>
</reference>
<feature type="compositionally biased region" description="Polar residues" evidence="1">
    <location>
        <begin position="267"/>
        <end position="285"/>
    </location>
</feature>
<dbReference type="eggNOG" id="ENOG502R302">
    <property type="taxonomic scope" value="Eukaryota"/>
</dbReference>
<dbReference type="AlphaFoldDB" id="B8CAW7"/>
<feature type="compositionally biased region" description="Low complexity" evidence="1">
    <location>
        <begin position="7"/>
        <end position="20"/>
    </location>
</feature>
<feature type="compositionally biased region" description="Acidic residues" evidence="1">
    <location>
        <begin position="560"/>
        <end position="578"/>
    </location>
</feature>
<dbReference type="KEGG" id="tps:THAPSDRAFT_24577"/>
<feature type="compositionally biased region" description="Polar residues" evidence="1">
    <location>
        <begin position="593"/>
        <end position="610"/>
    </location>
</feature>
<gene>
    <name evidence="2" type="ORF">THAPSDRAFT_24577</name>
</gene>
<dbReference type="PaxDb" id="35128-Thaps24577"/>
<dbReference type="InParanoid" id="B8CAW7"/>
<feature type="region of interest" description="Disordered" evidence="1">
    <location>
        <begin position="533"/>
        <end position="610"/>
    </location>
</feature>
<dbReference type="HOGENOM" id="CLU_345651_0_0_1"/>
<evidence type="ECO:0000313" key="3">
    <source>
        <dbReference type="Proteomes" id="UP000001449"/>
    </source>
</evidence>
<proteinExistence type="predicted"/>
<sequence>MQDLLHPSIQSAPSTQSTASSLAYSLDSDVLLNSVANSPAVPTSVDASGGNPHPYATNDDDSDTGSSTMNSSMPPPPAYEFQRSERISEPNNNNARSGSFATTEDSIDASLCSEVSGSGYSERNDRDYVGSKAYSHLEGEYNYNSYQEQMSGTNYGNTVNESAGLQGYSSGSGVFGSDDATTTVHQMHKSLLQLLSSPELFHEALNWQDLMDRGEDPITSVVDSKKERGGDSRNSTFDTEFDDASQGVGVGSGEQKQIDHEEDDNTPVVSHSANEDFSNQATTVNRGDDKGKGTTRKAHERKPQIPLPHQIFAQDAEVVLPQALTASQLFGIERVTGIELEAAAGIEGLSHLFLRWLALMPEGDHMNIIDPPGLTVMRIAGGRYRVTGAHRVVWRWMNKFSPASAFQSSEDVNTASSATNNAAAGGDTNSPDTDFDFGDLVTMTIIDVFETDNDGKLLSYCPTFDNRAVHKTREVTERIRKGAGQFMERMDVVAKSPAGQSVNRAAGNFGKMSINAALTVGNIVKHKIEEEIHKHQKQQQHGGGKPTSDDTSADAVGGADVEEDMIEEREDGEEDELESAVNGPTLEMDPSGDEQSAATPGTSKNFSDYSTAATPATRVMKIRSSIALPSSFNDEEKLKFIQSRKVSMDFISLALSTTSAIRKTISRKVSMDTSACFTLKTKPTSVPLYDGNDEDIIDVWKSAPPVRESSYSYLSSNKTTLLHVAFFIQRSSTSTSIVDLCEDYSSQEGDECDELLGLKFIDVDRKQKSIKLNNYQIECHNYVALLKEKVVCCMSSVVEQNTDIFYHSLLRDRHDKAL</sequence>
<dbReference type="GeneID" id="7448047"/>